<gene>
    <name evidence="7" type="ORF">GCM10009765_50290</name>
</gene>
<dbReference type="SUPFAM" id="SSF53850">
    <property type="entry name" value="Periplasmic binding protein-like II"/>
    <property type="match status" value="1"/>
</dbReference>
<proteinExistence type="inferred from homology"/>
<keyword evidence="4" id="KW-0010">Activator</keyword>
<evidence type="ECO:0000256" key="1">
    <source>
        <dbReference type="ARBA" id="ARBA00009437"/>
    </source>
</evidence>
<evidence type="ECO:0000256" key="4">
    <source>
        <dbReference type="ARBA" id="ARBA00023159"/>
    </source>
</evidence>
<dbReference type="CDD" id="cd05466">
    <property type="entry name" value="PBP2_LTTR_substrate"/>
    <property type="match status" value="1"/>
</dbReference>
<organism evidence="7 8">
    <name type="scientific">Fodinicola feengrottensis</name>
    <dbReference type="NCBI Taxonomy" id="435914"/>
    <lineage>
        <taxon>Bacteria</taxon>
        <taxon>Bacillati</taxon>
        <taxon>Actinomycetota</taxon>
        <taxon>Actinomycetes</taxon>
        <taxon>Mycobacteriales</taxon>
        <taxon>Fodinicola</taxon>
    </lineage>
</organism>
<dbReference type="Pfam" id="PF00126">
    <property type="entry name" value="HTH_1"/>
    <property type="match status" value="1"/>
</dbReference>
<keyword evidence="2" id="KW-0805">Transcription regulation</keyword>
<keyword evidence="5" id="KW-0804">Transcription</keyword>
<evidence type="ECO:0000259" key="6">
    <source>
        <dbReference type="PROSITE" id="PS50931"/>
    </source>
</evidence>
<dbReference type="RefSeq" id="WP_344312942.1">
    <property type="nucleotide sequence ID" value="NZ_BAAANY010000020.1"/>
</dbReference>
<dbReference type="InterPro" id="IPR036388">
    <property type="entry name" value="WH-like_DNA-bd_sf"/>
</dbReference>
<comment type="similarity">
    <text evidence="1">Belongs to the LysR transcriptional regulatory family.</text>
</comment>
<evidence type="ECO:0000256" key="5">
    <source>
        <dbReference type="ARBA" id="ARBA00023163"/>
    </source>
</evidence>
<keyword evidence="3" id="KW-0238">DNA-binding</keyword>
<dbReference type="Proteomes" id="UP001500618">
    <property type="component" value="Unassembled WGS sequence"/>
</dbReference>
<feature type="domain" description="HTH lysR-type" evidence="6">
    <location>
        <begin position="1"/>
        <end position="59"/>
    </location>
</feature>
<dbReference type="SUPFAM" id="SSF46785">
    <property type="entry name" value="Winged helix' DNA-binding domain"/>
    <property type="match status" value="1"/>
</dbReference>
<reference evidence="7 8" key="1">
    <citation type="journal article" date="2019" name="Int. J. Syst. Evol. Microbiol.">
        <title>The Global Catalogue of Microorganisms (GCM) 10K type strain sequencing project: providing services to taxonomists for standard genome sequencing and annotation.</title>
        <authorList>
            <consortium name="The Broad Institute Genomics Platform"/>
            <consortium name="The Broad Institute Genome Sequencing Center for Infectious Disease"/>
            <person name="Wu L."/>
            <person name="Ma J."/>
        </authorList>
    </citation>
    <scope>NUCLEOTIDE SEQUENCE [LARGE SCALE GENOMIC DNA]</scope>
    <source>
        <strain evidence="7 8">JCM 14718</strain>
    </source>
</reference>
<name>A0ABN2HXK8_9ACTN</name>
<dbReference type="PANTHER" id="PTHR30346:SF29">
    <property type="entry name" value="LYSR SUBSTRATE-BINDING"/>
    <property type="match status" value="1"/>
</dbReference>
<protein>
    <submittedName>
        <fullName evidence="7">LysR family transcriptional regulator</fullName>
    </submittedName>
</protein>
<evidence type="ECO:0000313" key="7">
    <source>
        <dbReference type="EMBL" id="GAA1694993.1"/>
    </source>
</evidence>
<dbReference type="Pfam" id="PF03466">
    <property type="entry name" value="LysR_substrate"/>
    <property type="match status" value="1"/>
</dbReference>
<dbReference type="InterPro" id="IPR036390">
    <property type="entry name" value="WH_DNA-bd_sf"/>
</dbReference>
<evidence type="ECO:0000313" key="8">
    <source>
        <dbReference type="Proteomes" id="UP001500618"/>
    </source>
</evidence>
<dbReference type="Gene3D" id="3.40.190.10">
    <property type="entry name" value="Periplasmic binding protein-like II"/>
    <property type="match status" value="2"/>
</dbReference>
<evidence type="ECO:0000256" key="3">
    <source>
        <dbReference type="ARBA" id="ARBA00023125"/>
    </source>
</evidence>
<dbReference type="PROSITE" id="PS50931">
    <property type="entry name" value="HTH_LYSR"/>
    <property type="match status" value="1"/>
</dbReference>
<keyword evidence="8" id="KW-1185">Reference proteome</keyword>
<accession>A0ABN2HXK8</accession>
<dbReference type="EMBL" id="BAAANY010000020">
    <property type="protein sequence ID" value="GAA1694993.1"/>
    <property type="molecule type" value="Genomic_DNA"/>
</dbReference>
<dbReference type="PANTHER" id="PTHR30346">
    <property type="entry name" value="TRANSCRIPTIONAL DUAL REGULATOR HCAR-RELATED"/>
    <property type="match status" value="1"/>
</dbReference>
<dbReference type="InterPro" id="IPR005119">
    <property type="entry name" value="LysR_subst-bd"/>
</dbReference>
<evidence type="ECO:0000256" key="2">
    <source>
        <dbReference type="ARBA" id="ARBA00023015"/>
    </source>
</evidence>
<comment type="caution">
    <text evidence="7">The sequence shown here is derived from an EMBL/GenBank/DDBJ whole genome shotgun (WGS) entry which is preliminary data.</text>
</comment>
<dbReference type="Gene3D" id="1.10.10.10">
    <property type="entry name" value="Winged helix-like DNA-binding domain superfamily/Winged helix DNA-binding domain"/>
    <property type="match status" value="1"/>
</dbReference>
<dbReference type="InterPro" id="IPR000847">
    <property type="entry name" value="LysR_HTH_N"/>
</dbReference>
<dbReference type="PRINTS" id="PR00039">
    <property type="entry name" value="HTHLYSR"/>
</dbReference>
<sequence length="293" mass="31526">MTTLRQLEYLVAVVDEGSFTRAAELLHVTQPALSHQIRALEQSTGGFLLERLPRSVRLTPMGRAMLPHARAALADAGRARTAARQVAHLEQGELRLATLYSVSLGVLPPALKAWRQEHGDGIAIRLFEHRHADELAAAMTAGQADLAVGPAPAGWAGPVRDLGVEEFVVVVPQDDPVEDENGTIALNQLQDRDWVHYAPSNGLADILNRHCAAAGFQPRAAVRTEQTAAAPVLAAAGLGPALVPSNVLSPHFDGRVLRPEPRILRTLTAYTRDEPDPIAAAFIEILKANAKIR</sequence>